<evidence type="ECO:0000313" key="14">
    <source>
        <dbReference type="EMBL" id="MBC9811662.1"/>
    </source>
</evidence>
<evidence type="ECO:0000259" key="13">
    <source>
        <dbReference type="Pfam" id="PF03447"/>
    </source>
</evidence>
<evidence type="ECO:0000256" key="4">
    <source>
        <dbReference type="ARBA" id="ARBA00013213"/>
    </source>
</evidence>
<proteinExistence type="inferred from homology"/>
<dbReference type="EMBL" id="JACVEL010000002">
    <property type="protein sequence ID" value="MBC9811662.1"/>
    <property type="molecule type" value="Genomic_DNA"/>
</dbReference>
<keyword evidence="7 10" id="KW-0791">Threonine biosynthesis</keyword>
<evidence type="ECO:0000256" key="7">
    <source>
        <dbReference type="ARBA" id="ARBA00022697"/>
    </source>
</evidence>
<evidence type="ECO:0000256" key="11">
    <source>
        <dbReference type="RuleBase" id="RU004171"/>
    </source>
</evidence>
<comment type="pathway">
    <text evidence="1 10">Amino-acid biosynthesis; L-threonine biosynthesis; L-threonine from L-aspartate: step 3/5.</text>
</comment>
<dbReference type="InterPro" id="IPR019811">
    <property type="entry name" value="HDH_CS"/>
</dbReference>
<dbReference type="NCBIfam" id="NF004976">
    <property type="entry name" value="PRK06349.1"/>
    <property type="match status" value="1"/>
</dbReference>
<evidence type="ECO:0000313" key="15">
    <source>
        <dbReference type="Proteomes" id="UP000652681"/>
    </source>
</evidence>
<dbReference type="InterPro" id="IPR001342">
    <property type="entry name" value="HDH_cat"/>
</dbReference>
<protein>
    <recommendedName>
        <fullName evidence="5 10">Homoserine dehydrogenase</fullName>
        <ecNumber evidence="4 10">1.1.1.3</ecNumber>
    </recommendedName>
</protein>
<dbReference type="GO" id="GO:0004412">
    <property type="term" value="F:homoserine dehydrogenase activity"/>
    <property type="evidence" value="ECO:0007669"/>
    <property type="project" value="UniProtKB-EC"/>
</dbReference>
<dbReference type="Gene3D" id="3.40.50.720">
    <property type="entry name" value="NAD(P)-binding Rossmann-like Domain"/>
    <property type="match status" value="1"/>
</dbReference>
<dbReference type="UniPathway" id="UPA00050">
    <property type="reaction ID" value="UER00063"/>
</dbReference>
<keyword evidence="6 10" id="KW-0028">Amino-acid biosynthesis</keyword>
<dbReference type="UniPathway" id="UPA00051">
    <property type="reaction ID" value="UER00465"/>
</dbReference>
<accession>A0A8J6TS14</accession>
<dbReference type="GO" id="GO:0050661">
    <property type="term" value="F:NADP binding"/>
    <property type="evidence" value="ECO:0007669"/>
    <property type="project" value="InterPro"/>
</dbReference>
<name>A0A8J6TS14_9FLAO</name>
<evidence type="ECO:0000256" key="2">
    <source>
        <dbReference type="ARBA" id="ARBA00005062"/>
    </source>
</evidence>
<keyword evidence="9 10" id="KW-0486">Methionine biosynthesis</keyword>
<dbReference type="RefSeq" id="WP_216713577.1">
    <property type="nucleotide sequence ID" value="NZ_JACVEL010000002.1"/>
</dbReference>
<dbReference type="Gene3D" id="3.30.360.10">
    <property type="entry name" value="Dihydrodipicolinate Reductase, domain 2"/>
    <property type="match status" value="1"/>
</dbReference>
<evidence type="ECO:0000256" key="3">
    <source>
        <dbReference type="ARBA" id="ARBA00006753"/>
    </source>
</evidence>
<dbReference type="PANTHER" id="PTHR43331:SF1">
    <property type="entry name" value="HOMOSERINE DEHYDROGENASE"/>
    <property type="match status" value="1"/>
</dbReference>
<evidence type="ECO:0000256" key="8">
    <source>
        <dbReference type="ARBA" id="ARBA00023002"/>
    </source>
</evidence>
<dbReference type="GO" id="GO:0009088">
    <property type="term" value="P:threonine biosynthetic process"/>
    <property type="evidence" value="ECO:0007669"/>
    <property type="project" value="UniProtKB-UniPathway"/>
</dbReference>
<keyword evidence="15" id="KW-1185">Reference proteome</keyword>
<comment type="similarity">
    <text evidence="3 11">Belongs to the homoserine dehydrogenase family.</text>
</comment>
<dbReference type="PANTHER" id="PTHR43331">
    <property type="entry name" value="HOMOSERINE DEHYDROGENASE"/>
    <property type="match status" value="1"/>
</dbReference>
<comment type="caution">
    <text evidence="14">The sequence shown here is derived from an EMBL/GenBank/DDBJ whole genome shotgun (WGS) entry which is preliminary data.</text>
</comment>
<evidence type="ECO:0000259" key="12">
    <source>
        <dbReference type="Pfam" id="PF00742"/>
    </source>
</evidence>
<evidence type="ECO:0000256" key="6">
    <source>
        <dbReference type="ARBA" id="ARBA00022605"/>
    </source>
</evidence>
<feature type="domain" description="Aspartate/homoserine dehydrogenase NAD-binding" evidence="13">
    <location>
        <begin position="11"/>
        <end position="121"/>
    </location>
</feature>
<organism evidence="14 15">
    <name type="scientific">Taishania pollutisoli</name>
    <dbReference type="NCBI Taxonomy" id="2766479"/>
    <lineage>
        <taxon>Bacteria</taxon>
        <taxon>Pseudomonadati</taxon>
        <taxon>Bacteroidota</taxon>
        <taxon>Flavobacteriia</taxon>
        <taxon>Flavobacteriales</taxon>
        <taxon>Crocinitomicaceae</taxon>
        <taxon>Taishania</taxon>
    </lineage>
</organism>
<dbReference type="PROSITE" id="PS01042">
    <property type="entry name" value="HOMOSER_DHGENASE"/>
    <property type="match status" value="1"/>
</dbReference>
<evidence type="ECO:0000256" key="10">
    <source>
        <dbReference type="RuleBase" id="RU000579"/>
    </source>
</evidence>
<sequence length="413" mass="45803">MSSKITIGLFGFGVVGEGLYNVINESKIQDAQIKTIVVKDKNKSRSIGKDHFSFDPEDILEDESINLVVELINDAAAAYDIVTTALKRKKNVVSANKKLIAEHLDELIALARENDVSFLYEAAVGGAIPVVRNLEEYYNNDLLTSVEGIVNGTTNYILTQLAAGGTYQETLKTAQELGFAEIDPTLDVDGFDAKFKLTLLLKHAFGVSADYRKIQQIGIRNIKAADAAYAKEKGYKIKLLARAERIEDGVLGYVAPHFITNTNLLYNVNDEFNGIVVEGAFADRQLFYGKGAGSYPTASAVLSDISAIKYAYKYEYKKATDNNLKLSGNFLVKVYVGSEFVELINEIPFVRIDEVFQSEGYSYQTGWVDFSELQKFQLNSIPGLSVIFLPEPILHKSKAKGLEVSKKQYQVEF</sequence>
<dbReference type="InterPro" id="IPR036291">
    <property type="entry name" value="NAD(P)-bd_dom_sf"/>
</dbReference>
<dbReference type="SUPFAM" id="SSF51735">
    <property type="entry name" value="NAD(P)-binding Rossmann-fold domains"/>
    <property type="match status" value="1"/>
</dbReference>
<dbReference type="Pfam" id="PF00742">
    <property type="entry name" value="Homoserine_dh"/>
    <property type="match status" value="1"/>
</dbReference>
<keyword evidence="10" id="KW-0521">NADP</keyword>
<feature type="domain" description="Homoserine dehydrogenase catalytic" evidence="12">
    <location>
        <begin position="129"/>
        <end position="305"/>
    </location>
</feature>
<keyword evidence="8 10" id="KW-0560">Oxidoreductase</keyword>
<gene>
    <name evidence="14" type="ORF">H9Y05_04155</name>
</gene>
<reference evidence="14" key="1">
    <citation type="submission" date="2020-09" db="EMBL/GenBank/DDBJ databases">
        <title>Taishania pollutisoli gen. nov., sp. nov., Isolated from Tetrabromobisphenol A-Contaminated Soil.</title>
        <authorList>
            <person name="Chen Q."/>
        </authorList>
    </citation>
    <scope>NUCLEOTIDE SEQUENCE</scope>
    <source>
        <strain evidence="14">CZZ-1</strain>
    </source>
</reference>
<evidence type="ECO:0000256" key="9">
    <source>
        <dbReference type="ARBA" id="ARBA00023167"/>
    </source>
</evidence>
<dbReference type="InterPro" id="IPR005106">
    <property type="entry name" value="Asp/hSer_DH_NAD-bd"/>
</dbReference>
<comment type="pathway">
    <text evidence="2 10">Amino-acid biosynthesis; L-methionine biosynthesis via de novo pathway; L-homoserine from L-aspartate: step 3/3.</text>
</comment>
<comment type="catalytic activity">
    <reaction evidence="10">
        <text>L-homoserine + NADP(+) = L-aspartate 4-semialdehyde + NADPH + H(+)</text>
        <dbReference type="Rhea" id="RHEA:15761"/>
        <dbReference type="ChEBI" id="CHEBI:15378"/>
        <dbReference type="ChEBI" id="CHEBI:57476"/>
        <dbReference type="ChEBI" id="CHEBI:57783"/>
        <dbReference type="ChEBI" id="CHEBI:58349"/>
        <dbReference type="ChEBI" id="CHEBI:537519"/>
        <dbReference type="EC" id="1.1.1.3"/>
    </reaction>
</comment>
<dbReference type="SUPFAM" id="SSF55347">
    <property type="entry name" value="Glyceraldehyde-3-phosphate dehydrogenase-like, C-terminal domain"/>
    <property type="match status" value="1"/>
</dbReference>
<evidence type="ECO:0000256" key="1">
    <source>
        <dbReference type="ARBA" id="ARBA00005056"/>
    </source>
</evidence>
<dbReference type="Proteomes" id="UP000652681">
    <property type="component" value="Unassembled WGS sequence"/>
</dbReference>
<dbReference type="AlphaFoldDB" id="A0A8J6TS14"/>
<dbReference type="FunFam" id="3.30.360.10:FF:000005">
    <property type="entry name" value="Homoserine dehydrogenase"/>
    <property type="match status" value="1"/>
</dbReference>
<dbReference type="Pfam" id="PF03447">
    <property type="entry name" value="NAD_binding_3"/>
    <property type="match status" value="1"/>
</dbReference>
<dbReference type="GO" id="GO:0009086">
    <property type="term" value="P:methionine biosynthetic process"/>
    <property type="evidence" value="ECO:0007669"/>
    <property type="project" value="UniProtKB-KW"/>
</dbReference>
<evidence type="ECO:0000256" key="5">
    <source>
        <dbReference type="ARBA" id="ARBA00013376"/>
    </source>
</evidence>
<dbReference type="EC" id="1.1.1.3" evidence="4 10"/>